<dbReference type="AlphaFoldDB" id="A0A5D2JD36"/>
<dbReference type="EMBL" id="CM017631">
    <property type="protein sequence ID" value="TYH52817.1"/>
    <property type="molecule type" value="Genomic_DNA"/>
</dbReference>
<organism evidence="1 2">
    <name type="scientific">Gossypium tomentosum</name>
    <name type="common">Hawaiian cotton</name>
    <name type="synonym">Gossypium sandvicense</name>
    <dbReference type="NCBI Taxonomy" id="34277"/>
    <lineage>
        <taxon>Eukaryota</taxon>
        <taxon>Viridiplantae</taxon>
        <taxon>Streptophyta</taxon>
        <taxon>Embryophyta</taxon>
        <taxon>Tracheophyta</taxon>
        <taxon>Spermatophyta</taxon>
        <taxon>Magnoliopsida</taxon>
        <taxon>eudicotyledons</taxon>
        <taxon>Gunneridae</taxon>
        <taxon>Pentapetalae</taxon>
        <taxon>rosids</taxon>
        <taxon>malvids</taxon>
        <taxon>Malvales</taxon>
        <taxon>Malvaceae</taxon>
        <taxon>Malvoideae</taxon>
        <taxon>Gossypium</taxon>
    </lineage>
</organism>
<evidence type="ECO:0000313" key="2">
    <source>
        <dbReference type="Proteomes" id="UP000322667"/>
    </source>
</evidence>
<keyword evidence="2" id="KW-1185">Reference proteome</keyword>
<name>A0A5D2JD36_GOSTO</name>
<reference evidence="1 2" key="1">
    <citation type="submission" date="2019-07" db="EMBL/GenBank/DDBJ databases">
        <title>WGS assembly of Gossypium tomentosum.</title>
        <authorList>
            <person name="Chen Z.J."/>
            <person name="Sreedasyam A."/>
            <person name="Ando A."/>
            <person name="Song Q."/>
            <person name="De L."/>
            <person name="Hulse-Kemp A."/>
            <person name="Ding M."/>
            <person name="Ye W."/>
            <person name="Kirkbride R."/>
            <person name="Jenkins J."/>
            <person name="Plott C."/>
            <person name="Lovell J."/>
            <person name="Lin Y.-M."/>
            <person name="Vaughn R."/>
            <person name="Liu B."/>
            <person name="Li W."/>
            <person name="Simpson S."/>
            <person name="Scheffler B."/>
            <person name="Saski C."/>
            <person name="Grover C."/>
            <person name="Hu G."/>
            <person name="Conover J."/>
            <person name="Carlson J."/>
            <person name="Shu S."/>
            <person name="Boston L."/>
            <person name="Williams M."/>
            <person name="Peterson D."/>
            <person name="Mcgee K."/>
            <person name="Jones D."/>
            <person name="Wendel J."/>
            <person name="Stelly D."/>
            <person name="Grimwood J."/>
            <person name="Schmutz J."/>
        </authorList>
    </citation>
    <scope>NUCLEOTIDE SEQUENCE [LARGE SCALE GENOMIC DNA]</scope>
    <source>
        <strain evidence="1">7179.01</strain>
    </source>
</reference>
<protein>
    <submittedName>
        <fullName evidence="1">Uncharacterized protein</fullName>
    </submittedName>
</protein>
<sequence>MARYGGVQLVVQRPTWRGGGGEMAAEDPRNPRVSVCFSFGLG</sequence>
<evidence type="ECO:0000313" key="1">
    <source>
        <dbReference type="EMBL" id="TYH52817.1"/>
    </source>
</evidence>
<proteinExistence type="predicted"/>
<gene>
    <name evidence="1" type="ORF">ES332_D09G054100v1</name>
</gene>
<accession>A0A5D2JD36</accession>
<dbReference type="Proteomes" id="UP000322667">
    <property type="component" value="Chromosome D09"/>
</dbReference>